<sequence length="96" mass="9470">MILALLLAAALVPGAATVWLLRHHGWALACTAGAAVTLSLPGLALLLAVLFPPLGIAAALASTTAALRAYDDGRIWAGTAWAGTAGLALTCAAVAL</sequence>
<feature type="transmembrane region" description="Helical" evidence="1">
    <location>
        <begin position="26"/>
        <end position="54"/>
    </location>
</feature>
<protein>
    <submittedName>
        <fullName evidence="2">Uncharacterized protein</fullName>
    </submittedName>
</protein>
<keyword evidence="1" id="KW-0812">Transmembrane</keyword>
<name>G2G8Q0_9ACTN</name>
<dbReference type="RefSeq" id="WP_007493625.1">
    <property type="nucleotide sequence ID" value="NZ_AGBF01000019.1"/>
</dbReference>
<keyword evidence="3" id="KW-1185">Reference proteome</keyword>
<evidence type="ECO:0000256" key="1">
    <source>
        <dbReference type="SAM" id="Phobius"/>
    </source>
</evidence>
<evidence type="ECO:0000313" key="3">
    <source>
        <dbReference type="Proteomes" id="UP000004217"/>
    </source>
</evidence>
<feature type="transmembrane region" description="Helical" evidence="1">
    <location>
        <begin position="75"/>
        <end position="95"/>
    </location>
</feature>
<dbReference type="AlphaFoldDB" id="G2G8Q0"/>
<keyword evidence="1" id="KW-0472">Membrane</keyword>
<dbReference type="Proteomes" id="UP000004217">
    <property type="component" value="Unassembled WGS sequence"/>
</dbReference>
<reference evidence="2 3" key="1">
    <citation type="submission" date="2011-08" db="EMBL/GenBank/DDBJ databases">
        <authorList>
            <person name="Lin Y."/>
            <person name="Hao X."/>
            <person name="Johnstone L."/>
            <person name="Miller S.J."/>
            <person name="Wei G."/>
            <person name="Rensing C."/>
        </authorList>
    </citation>
    <scope>NUCLEOTIDE SEQUENCE [LARGE SCALE GENOMIC DNA]</scope>
    <source>
        <strain evidence="2 3">K42</strain>
    </source>
</reference>
<dbReference type="EMBL" id="AGBF01000019">
    <property type="protein sequence ID" value="EGX60115.1"/>
    <property type="molecule type" value="Genomic_DNA"/>
</dbReference>
<gene>
    <name evidence="2" type="ORF">SZN_09341</name>
</gene>
<comment type="caution">
    <text evidence="2">The sequence shown here is derived from an EMBL/GenBank/DDBJ whole genome shotgun (WGS) entry which is preliminary data.</text>
</comment>
<keyword evidence="1" id="KW-1133">Transmembrane helix</keyword>
<organism evidence="2 3">
    <name type="scientific">Streptomyces zinciresistens K42</name>
    <dbReference type="NCBI Taxonomy" id="700597"/>
    <lineage>
        <taxon>Bacteria</taxon>
        <taxon>Bacillati</taxon>
        <taxon>Actinomycetota</taxon>
        <taxon>Actinomycetes</taxon>
        <taxon>Kitasatosporales</taxon>
        <taxon>Streptomycetaceae</taxon>
        <taxon>Streptomyces</taxon>
    </lineage>
</organism>
<evidence type="ECO:0000313" key="2">
    <source>
        <dbReference type="EMBL" id="EGX60115.1"/>
    </source>
</evidence>
<dbReference type="PATRIC" id="fig|700597.3.peg.1821"/>
<proteinExistence type="predicted"/>
<accession>G2G8Q0</accession>